<evidence type="ECO:0000313" key="2">
    <source>
        <dbReference type="Proteomes" id="UP000029108"/>
    </source>
</evidence>
<dbReference type="OrthoDB" id="3240581at2"/>
<name>A0A086ZYY4_9BIFI</name>
<dbReference type="STRING" id="1437608.GCA_000771645_00253"/>
<evidence type="ECO:0008006" key="3">
    <source>
        <dbReference type="Google" id="ProtNLM"/>
    </source>
</evidence>
<accession>A0A086ZYY4</accession>
<organism evidence="1 2">
    <name type="scientific">Bifidobacterium biavatii DSM 23969</name>
    <dbReference type="NCBI Taxonomy" id="1437608"/>
    <lineage>
        <taxon>Bacteria</taxon>
        <taxon>Bacillati</taxon>
        <taxon>Actinomycetota</taxon>
        <taxon>Actinomycetes</taxon>
        <taxon>Bifidobacteriales</taxon>
        <taxon>Bifidobacteriaceae</taxon>
        <taxon>Bifidobacterium</taxon>
    </lineage>
</organism>
<protein>
    <recommendedName>
        <fullName evidence="3">HTH cro/C1-type domain-containing protein</fullName>
    </recommendedName>
</protein>
<reference evidence="1 2" key="1">
    <citation type="submission" date="2014-03" db="EMBL/GenBank/DDBJ databases">
        <title>Genomics of Bifidobacteria.</title>
        <authorList>
            <person name="Ventura M."/>
            <person name="Milani C."/>
            <person name="Lugli G.A."/>
        </authorList>
    </citation>
    <scope>NUCLEOTIDE SEQUENCE [LARGE SCALE GENOMIC DNA]</scope>
    <source>
        <strain evidence="1 2">DSM 23969</strain>
    </source>
</reference>
<keyword evidence="2" id="KW-1185">Reference proteome</keyword>
<proteinExistence type="predicted"/>
<dbReference type="RefSeq" id="WP_152600528.1">
    <property type="nucleotide sequence ID" value="NZ_JDUU01000010.1"/>
</dbReference>
<gene>
    <name evidence="1" type="ORF">BBIA_0648</name>
</gene>
<dbReference type="EMBL" id="JGYN01000008">
    <property type="protein sequence ID" value="KFI51734.1"/>
    <property type="molecule type" value="Genomic_DNA"/>
</dbReference>
<comment type="caution">
    <text evidence="1">The sequence shown here is derived from an EMBL/GenBank/DDBJ whole genome shotgun (WGS) entry which is preliminary data.</text>
</comment>
<evidence type="ECO:0000313" key="1">
    <source>
        <dbReference type="EMBL" id="KFI51734.1"/>
    </source>
</evidence>
<dbReference type="Proteomes" id="UP000029108">
    <property type="component" value="Unassembled WGS sequence"/>
</dbReference>
<dbReference type="eggNOG" id="ENOG5032EJ4">
    <property type="taxonomic scope" value="Bacteria"/>
</dbReference>
<sequence>MASRVEWTATDYAAKDELAEIIDDSGLSLRAIADRMGGVVSHVRIGDIRNGVKAPVRLFEFLAICDVCHADPVATLRRITVRAKQLEQQEGLTGEAARSDANLQTAINDLQRSDLDIAANHDPNKHAHEFDGE</sequence>
<dbReference type="AlphaFoldDB" id="A0A086ZYY4"/>